<comment type="caution">
    <text evidence="8">The sequence shown here is derived from an EMBL/GenBank/DDBJ whole genome shotgun (WGS) entry which is preliminary data.</text>
</comment>
<keyword evidence="9" id="KW-1185">Reference proteome</keyword>
<evidence type="ECO:0000256" key="5">
    <source>
        <dbReference type="SAM" id="MobiDB-lite"/>
    </source>
</evidence>
<keyword evidence="1" id="KW-0808">Transferase</keyword>
<dbReference type="Gene3D" id="1.20.5.1930">
    <property type="match status" value="1"/>
</dbReference>
<evidence type="ECO:0000256" key="4">
    <source>
        <dbReference type="SAM" id="Coils"/>
    </source>
</evidence>
<evidence type="ECO:0000313" key="9">
    <source>
        <dbReference type="Proteomes" id="UP001183610"/>
    </source>
</evidence>
<feature type="region of interest" description="Disordered" evidence="5">
    <location>
        <begin position="1"/>
        <end position="40"/>
    </location>
</feature>
<evidence type="ECO:0000259" key="7">
    <source>
        <dbReference type="Pfam" id="PF07730"/>
    </source>
</evidence>
<proteinExistence type="predicted"/>
<evidence type="ECO:0000256" key="2">
    <source>
        <dbReference type="ARBA" id="ARBA00022777"/>
    </source>
</evidence>
<dbReference type="GO" id="GO:0016301">
    <property type="term" value="F:kinase activity"/>
    <property type="evidence" value="ECO:0007669"/>
    <property type="project" value="UniProtKB-KW"/>
</dbReference>
<dbReference type="InterPro" id="IPR011712">
    <property type="entry name" value="Sig_transdc_His_kin_sub3_dim/P"/>
</dbReference>
<dbReference type="RefSeq" id="WP_311651484.1">
    <property type="nucleotide sequence ID" value="NZ_JAVRET010000032.1"/>
</dbReference>
<feature type="region of interest" description="Disordered" evidence="5">
    <location>
        <begin position="503"/>
        <end position="572"/>
    </location>
</feature>
<dbReference type="PANTHER" id="PTHR24421">
    <property type="entry name" value="NITRATE/NITRITE SENSOR PROTEIN NARX-RELATED"/>
    <property type="match status" value="1"/>
</dbReference>
<gene>
    <name evidence="8" type="ORF">RM698_15710</name>
</gene>
<keyword evidence="6" id="KW-0472">Membrane</keyword>
<dbReference type="Pfam" id="PF07730">
    <property type="entry name" value="HisKA_3"/>
    <property type="match status" value="1"/>
</dbReference>
<dbReference type="CDD" id="cd16917">
    <property type="entry name" value="HATPase_UhpB-NarQ-NarX-like"/>
    <property type="match status" value="1"/>
</dbReference>
<feature type="transmembrane region" description="Helical" evidence="6">
    <location>
        <begin position="307"/>
        <end position="326"/>
    </location>
</feature>
<keyword evidence="4" id="KW-0175">Coiled coil</keyword>
<feature type="compositionally biased region" description="Pro residues" evidence="5">
    <location>
        <begin position="556"/>
        <end position="566"/>
    </location>
</feature>
<name>A0ABU2R1B8_9ACTN</name>
<keyword evidence="3" id="KW-0902">Two-component regulatory system</keyword>
<dbReference type="SUPFAM" id="SSF55874">
    <property type="entry name" value="ATPase domain of HSP90 chaperone/DNA topoisomerase II/histidine kinase"/>
    <property type="match status" value="1"/>
</dbReference>
<evidence type="ECO:0000256" key="1">
    <source>
        <dbReference type="ARBA" id="ARBA00022679"/>
    </source>
</evidence>
<keyword evidence="6" id="KW-1133">Transmembrane helix</keyword>
<sequence length="572" mass="59784">MSGSHEETTTATAVVPAPADGTGPAAPGGASAASAASAAPAEDAVRTVDAVPAVDGETTVDAVPTGEPEAAVRAEAAVAGERVSVAGERGSVPGEPVSVAGERVSVAGEPVSVAGERVSVAGEPVSVAEPRFPRFERLSWRPPSLTRGHRPVQQLDHYTRATLSRYVWGFFAGWVLPDLLQHFGRGDRTDLVLRSALFLSSLALCAATRPALLDALDRYLGRTDALRAPAAWRLLALTVLTAALYLVCLGTGTIDTQALVTAVMFFINPVYAVLALRVPVPRFLLAVVGGTAALSAAALLADPEGTPSAVLAIIVPCSALLALVICRPSGWSLARTWDIEYARQEIEKAKDKVERAKETESRLAVAEERLRFGRDLHDVLGRNLATIALKSELAVRLARRERTEDAVAQMAEVQEIAQRSQREVREVVRGYRGIDLGSELLGARSVLEAAGIDCATAAGDIQSLAPPVRAALAWVVREAATNVLRHGDARHCTITLATSRSGTSLTVENDGAPESPSPTRGGSGLAGLRERLAPLGGVLEAGPTAPGRFRLAAHVPHPPAPAPDPAPGGHRP</sequence>
<keyword evidence="6" id="KW-0812">Transmembrane</keyword>
<feature type="transmembrane region" description="Helical" evidence="6">
    <location>
        <begin position="258"/>
        <end position="276"/>
    </location>
</feature>
<evidence type="ECO:0000313" key="8">
    <source>
        <dbReference type="EMBL" id="MDT0410492.1"/>
    </source>
</evidence>
<feature type="coiled-coil region" evidence="4">
    <location>
        <begin position="339"/>
        <end position="369"/>
    </location>
</feature>
<dbReference type="Gene3D" id="3.30.565.10">
    <property type="entry name" value="Histidine kinase-like ATPase, C-terminal domain"/>
    <property type="match status" value="1"/>
</dbReference>
<feature type="transmembrane region" description="Helical" evidence="6">
    <location>
        <begin position="234"/>
        <end position="252"/>
    </location>
</feature>
<feature type="domain" description="Signal transduction histidine kinase subgroup 3 dimerisation and phosphoacceptor" evidence="7">
    <location>
        <begin position="368"/>
        <end position="433"/>
    </location>
</feature>
<dbReference type="InterPro" id="IPR050482">
    <property type="entry name" value="Sensor_HK_TwoCompSys"/>
</dbReference>
<keyword evidence="2 8" id="KW-0418">Kinase</keyword>
<reference evidence="9" key="1">
    <citation type="submission" date="2023-07" db="EMBL/GenBank/DDBJ databases">
        <title>30 novel species of actinomycetes from the DSMZ collection.</title>
        <authorList>
            <person name="Nouioui I."/>
        </authorList>
    </citation>
    <scope>NUCLEOTIDE SEQUENCE [LARGE SCALE GENOMIC DNA]</scope>
    <source>
        <strain evidence="9">DSM 41979</strain>
    </source>
</reference>
<dbReference type="InterPro" id="IPR036890">
    <property type="entry name" value="HATPase_C_sf"/>
</dbReference>
<dbReference type="PANTHER" id="PTHR24421:SF63">
    <property type="entry name" value="SENSOR HISTIDINE KINASE DESK"/>
    <property type="match status" value="1"/>
</dbReference>
<dbReference type="EMBL" id="JAVRET010000032">
    <property type="protein sequence ID" value="MDT0410492.1"/>
    <property type="molecule type" value="Genomic_DNA"/>
</dbReference>
<evidence type="ECO:0000256" key="6">
    <source>
        <dbReference type="SAM" id="Phobius"/>
    </source>
</evidence>
<accession>A0ABU2R1B8</accession>
<organism evidence="8 9">
    <name type="scientific">Streptomyces evansiae</name>
    <dbReference type="NCBI Taxonomy" id="3075535"/>
    <lineage>
        <taxon>Bacteria</taxon>
        <taxon>Bacillati</taxon>
        <taxon>Actinomycetota</taxon>
        <taxon>Actinomycetes</taxon>
        <taxon>Kitasatosporales</taxon>
        <taxon>Streptomycetaceae</taxon>
        <taxon>Streptomyces</taxon>
    </lineage>
</organism>
<feature type="compositionally biased region" description="Low complexity" evidence="5">
    <location>
        <begin position="9"/>
        <end position="40"/>
    </location>
</feature>
<evidence type="ECO:0000256" key="3">
    <source>
        <dbReference type="ARBA" id="ARBA00023012"/>
    </source>
</evidence>
<protein>
    <submittedName>
        <fullName evidence="8">Histidine kinase</fullName>
    </submittedName>
</protein>
<feature type="transmembrane region" description="Helical" evidence="6">
    <location>
        <begin position="283"/>
        <end position="301"/>
    </location>
</feature>
<dbReference type="Proteomes" id="UP001183610">
    <property type="component" value="Unassembled WGS sequence"/>
</dbReference>